<feature type="compositionally biased region" description="Low complexity" evidence="1">
    <location>
        <begin position="15"/>
        <end position="38"/>
    </location>
</feature>
<feature type="compositionally biased region" description="Acidic residues" evidence="1">
    <location>
        <begin position="398"/>
        <end position="407"/>
    </location>
</feature>
<feature type="compositionally biased region" description="Low complexity" evidence="1">
    <location>
        <begin position="207"/>
        <end position="230"/>
    </location>
</feature>
<feature type="compositionally biased region" description="Acidic residues" evidence="1">
    <location>
        <begin position="379"/>
        <end position="388"/>
    </location>
</feature>
<evidence type="ECO:0000313" key="3">
    <source>
        <dbReference type="Proteomes" id="UP000018144"/>
    </source>
</evidence>
<dbReference type="Proteomes" id="UP000018144">
    <property type="component" value="Unassembled WGS sequence"/>
</dbReference>
<name>U4LUC4_PYROM</name>
<organism evidence="2 3">
    <name type="scientific">Pyronema omphalodes (strain CBS 100304)</name>
    <name type="common">Pyronema confluens</name>
    <dbReference type="NCBI Taxonomy" id="1076935"/>
    <lineage>
        <taxon>Eukaryota</taxon>
        <taxon>Fungi</taxon>
        <taxon>Dikarya</taxon>
        <taxon>Ascomycota</taxon>
        <taxon>Pezizomycotina</taxon>
        <taxon>Pezizomycetes</taxon>
        <taxon>Pezizales</taxon>
        <taxon>Pyronemataceae</taxon>
        <taxon>Pyronema</taxon>
    </lineage>
</organism>
<evidence type="ECO:0000256" key="1">
    <source>
        <dbReference type="SAM" id="MobiDB-lite"/>
    </source>
</evidence>
<feature type="compositionally biased region" description="Polar residues" evidence="1">
    <location>
        <begin position="1"/>
        <end position="12"/>
    </location>
</feature>
<feature type="compositionally biased region" description="Pro residues" evidence="1">
    <location>
        <begin position="438"/>
        <end position="451"/>
    </location>
</feature>
<accession>U4LUC4</accession>
<dbReference type="AlphaFoldDB" id="U4LUC4"/>
<feature type="compositionally biased region" description="Pro residues" evidence="1">
    <location>
        <begin position="415"/>
        <end position="429"/>
    </location>
</feature>
<gene>
    <name evidence="2" type="ORF">PCON_10885</name>
</gene>
<sequence>MPHSTATSSFPLSDSRPSPIATSSTTSSYTSTSYAAIRDSYRSEAPLKSPRSPIKPPSPSLSAPIKRFILTSSSSNSRLGHNRSKSASSAFLPNAIPERAPHLTLRRREFTAPLMRSSSLPLVIPEGVPVGNRPSLVMTPPTPTGPGGSLGRGNALGLSGVPRSASPTRIYSSSVQGQSLIQSPSARNFSPRAPSPPSYLVNEPLYPSSSSSSPSTPTSLRSRSPSISSLETIPDTPDAEQEAIEAELKEAAERAQNSPIIEEEETEEKGRRRSLDFGNGGWGSRDKRKRWSVCGGEKRGDLDLETIWEEVLSTAQGAKEGEAVESGEDEEELEEEEESEEESESEEGEEYSSDEEDDEEVGILEEEEDFEAAEISVICEEDEEEEEDKLPAINIISEEGEEEETDFEPSKVPLPLSPLPSRSPSPMPALIPESIPLPASPMPSRAPSPAP</sequence>
<feature type="compositionally biased region" description="Acidic residues" evidence="1">
    <location>
        <begin position="323"/>
        <end position="372"/>
    </location>
</feature>
<feature type="region of interest" description="Disordered" evidence="1">
    <location>
        <begin position="313"/>
        <end position="451"/>
    </location>
</feature>
<keyword evidence="3" id="KW-1185">Reference proteome</keyword>
<feature type="compositionally biased region" description="Polar residues" evidence="1">
    <location>
        <begin position="70"/>
        <end position="91"/>
    </location>
</feature>
<feature type="region of interest" description="Disordered" evidence="1">
    <location>
        <begin position="132"/>
        <end position="288"/>
    </location>
</feature>
<dbReference type="EMBL" id="HF935604">
    <property type="protein sequence ID" value="CCX31536.1"/>
    <property type="molecule type" value="Genomic_DNA"/>
</dbReference>
<feature type="region of interest" description="Disordered" evidence="1">
    <location>
        <begin position="1"/>
        <end position="99"/>
    </location>
</feature>
<dbReference type="OrthoDB" id="5400063at2759"/>
<reference evidence="2 3" key="1">
    <citation type="journal article" date="2013" name="PLoS Genet.">
        <title>The genome and development-dependent transcriptomes of Pyronema confluens: a window into fungal evolution.</title>
        <authorList>
            <person name="Traeger S."/>
            <person name="Altegoer F."/>
            <person name="Freitag M."/>
            <person name="Gabaldon T."/>
            <person name="Kempken F."/>
            <person name="Kumar A."/>
            <person name="Marcet-Houben M."/>
            <person name="Poggeler S."/>
            <person name="Stajich J.E."/>
            <person name="Nowrousian M."/>
        </authorList>
    </citation>
    <scope>NUCLEOTIDE SEQUENCE [LARGE SCALE GENOMIC DNA]</scope>
    <source>
        <strain evidence="3">CBS 100304</strain>
        <tissue evidence="2">Vegetative mycelium</tissue>
    </source>
</reference>
<proteinExistence type="predicted"/>
<dbReference type="STRING" id="1076935.U4LUC4"/>
<feature type="compositionally biased region" description="Polar residues" evidence="1">
    <location>
        <begin position="165"/>
        <end position="188"/>
    </location>
</feature>
<dbReference type="eggNOG" id="ENOG502S9W4">
    <property type="taxonomic scope" value="Eukaryota"/>
</dbReference>
<evidence type="ECO:0000313" key="2">
    <source>
        <dbReference type="EMBL" id="CCX31536.1"/>
    </source>
</evidence>
<protein>
    <submittedName>
        <fullName evidence="2">Uncharacterized protein</fullName>
    </submittedName>
</protein>